<dbReference type="InterPro" id="IPR033932">
    <property type="entry name" value="YtcJ-like"/>
</dbReference>
<gene>
    <name evidence="2" type="ORF">GMD11_11610</name>
    <name evidence="3" type="ORF">GMD18_11615</name>
</gene>
<organism evidence="2 5">
    <name type="scientific">Phascolarctobacterium faecium</name>
    <dbReference type="NCBI Taxonomy" id="33025"/>
    <lineage>
        <taxon>Bacteria</taxon>
        <taxon>Bacillati</taxon>
        <taxon>Bacillota</taxon>
        <taxon>Negativicutes</taxon>
        <taxon>Acidaminococcales</taxon>
        <taxon>Acidaminococcaceae</taxon>
        <taxon>Phascolarctobacterium</taxon>
    </lineage>
</organism>
<dbReference type="Gene3D" id="2.30.40.10">
    <property type="entry name" value="Urease, subunit C, domain 1"/>
    <property type="match status" value="1"/>
</dbReference>
<dbReference type="SUPFAM" id="SSF51338">
    <property type="entry name" value="Composite domain of metallo-dependent hydrolases"/>
    <property type="match status" value="1"/>
</dbReference>
<evidence type="ECO:0000313" key="4">
    <source>
        <dbReference type="Proteomes" id="UP000443070"/>
    </source>
</evidence>
<dbReference type="PANTHER" id="PTHR22642:SF2">
    <property type="entry name" value="PROTEIN LONG AFTER FAR-RED 3"/>
    <property type="match status" value="1"/>
</dbReference>
<dbReference type="CDD" id="cd01300">
    <property type="entry name" value="YtcJ_like"/>
    <property type="match status" value="1"/>
</dbReference>
<dbReference type="Proteomes" id="UP000484547">
    <property type="component" value="Unassembled WGS sequence"/>
</dbReference>
<name>A0A7X2XHN0_9FIRM</name>
<dbReference type="GO" id="GO:0016810">
    <property type="term" value="F:hydrolase activity, acting on carbon-nitrogen (but not peptide) bonds"/>
    <property type="evidence" value="ECO:0007669"/>
    <property type="project" value="InterPro"/>
</dbReference>
<dbReference type="EMBL" id="WNBM01000014">
    <property type="protein sequence ID" value="MTT76895.1"/>
    <property type="molecule type" value="Genomic_DNA"/>
</dbReference>
<dbReference type="SUPFAM" id="SSF51556">
    <property type="entry name" value="Metallo-dependent hydrolases"/>
    <property type="match status" value="1"/>
</dbReference>
<keyword evidence="2" id="KW-0378">Hydrolase</keyword>
<dbReference type="PANTHER" id="PTHR22642">
    <property type="entry name" value="IMIDAZOLONEPROPIONASE"/>
    <property type="match status" value="1"/>
</dbReference>
<dbReference type="RefSeq" id="WP_155164308.1">
    <property type="nucleotide sequence ID" value="NZ_WNBG01000016.1"/>
</dbReference>
<protein>
    <submittedName>
        <fullName evidence="2">Amidohydrolase family protein</fullName>
    </submittedName>
</protein>
<keyword evidence="4" id="KW-1185">Reference proteome</keyword>
<dbReference type="Proteomes" id="UP000443070">
    <property type="component" value="Unassembled WGS sequence"/>
</dbReference>
<evidence type="ECO:0000259" key="1">
    <source>
        <dbReference type="Pfam" id="PF07969"/>
    </source>
</evidence>
<dbReference type="InterPro" id="IPR013108">
    <property type="entry name" value="Amidohydro_3"/>
</dbReference>
<dbReference type="Gene3D" id="3.10.310.70">
    <property type="match status" value="1"/>
</dbReference>
<comment type="caution">
    <text evidence="2">The sequence shown here is derived from an EMBL/GenBank/DDBJ whole genome shotgun (WGS) entry which is preliminary data.</text>
</comment>
<dbReference type="OrthoDB" id="9767366at2"/>
<evidence type="ECO:0000313" key="2">
    <source>
        <dbReference type="EMBL" id="MTT76895.1"/>
    </source>
</evidence>
<evidence type="ECO:0000313" key="5">
    <source>
        <dbReference type="Proteomes" id="UP000484547"/>
    </source>
</evidence>
<dbReference type="Gene3D" id="3.20.20.140">
    <property type="entry name" value="Metal-dependent hydrolases"/>
    <property type="match status" value="1"/>
</dbReference>
<dbReference type="EMBL" id="WNBW01000016">
    <property type="protein sequence ID" value="MTU05029.1"/>
    <property type="molecule type" value="Genomic_DNA"/>
</dbReference>
<sequence>MYMSANFQVISDPVVFQNAQVTIYRAQKVVTMNPQMPWAECVAVAGGTIIAVGDFIDMEAYFKAHAASYQINDTFINNVIYPGFIEAHMHAQQSGLYNMNYVYIGYFDRHTADGEISRGCKTPDEIIAKLREVIEKNPGKYNDQNWLSTYGIDPLILGDAKLENINSKWLDQVSSTVPICLNHASGHLMTVNTRAIELSGIGAVHDDNIGRYPDGSCNGNVAEPEFMSYVLKAGGMRISGDAAETAEKATRYIAKLAKHNGCTTIADKAFGFILTPKAIDGYTNALKKEQLPVRFVVEPFYSKNMDGVFGGWNGLQQLRQQIENDRFIFNHAKILADGSIQGYTANLLNKEYYSGAKNGKLIYDDDTMFDILKECEEHGYSVSIHTNGNGATEQVLRVVKRLREENPTSIYRHTVEHVQLATENQLARLHELNIGANFFANHLYYWGDVHAEYTVGPYEVKRMEPMRSAVNHGVRFGVHSDDPITEVNPLFSAWCACNRKSGISGKVYGEDQCLTADEAMRCITLNAAWLLHLEDRLGSIETGKWADFTVLAEEVTEANKATMKDIEIIGTVSGGVIQ</sequence>
<dbReference type="Pfam" id="PF07969">
    <property type="entry name" value="Amidohydro_3"/>
    <property type="match status" value="1"/>
</dbReference>
<reference evidence="4 5" key="1">
    <citation type="journal article" date="2019" name="Nat. Med.">
        <title>A library of human gut bacterial isolates paired with longitudinal multiomics data enables mechanistic microbiome research.</title>
        <authorList>
            <person name="Poyet M."/>
            <person name="Groussin M."/>
            <person name="Gibbons S.M."/>
            <person name="Avila-Pacheco J."/>
            <person name="Jiang X."/>
            <person name="Kearney S.M."/>
            <person name="Perrotta A.R."/>
            <person name="Berdy B."/>
            <person name="Zhao S."/>
            <person name="Lieberman T.D."/>
            <person name="Swanson P.K."/>
            <person name="Smith M."/>
            <person name="Roesemann S."/>
            <person name="Alexander J.E."/>
            <person name="Rich S.A."/>
            <person name="Livny J."/>
            <person name="Vlamakis H."/>
            <person name="Clish C."/>
            <person name="Bullock K."/>
            <person name="Deik A."/>
            <person name="Scott J."/>
            <person name="Pierce K.A."/>
            <person name="Xavier R.J."/>
            <person name="Alm E.J."/>
        </authorList>
    </citation>
    <scope>NUCLEOTIDE SEQUENCE [LARGE SCALE GENOMIC DNA]</scope>
    <source>
        <strain evidence="2 5">BIOML-A13</strain>
        <strain evidence="3 4">BIOML-A3</strain>
    </source>
</reference>
<feature type="domain" description="Amidohydrolase 3" evidence="1">
    <location>
        <begin position="78"/>
        <end position="577"/>
    </location>
</feature>
<dbReference type="InterPro" id="IPR032466">
    <property type="entry name" value="Metal_Hydrolase"/>
</dbReference>
<evidence type="ECO:0000313" key="3">
    <source>
        <dbReference type="EMBL" id="MTU05029.1"/>
    </source>
</evidence>
<proteinExistence type="predicted"/>
<dbReference type="AlphaFoldDB" id="A0A7X2XHN0"/>
<accession>A0A7X2XHN0</accession>
<dbReference type="InterPro" id="IPR011059">
    <property type="entry name" value="Metal-dep_hydrolase_composite"/>
</dbReference>